<evidence type="ECO:0000256" key="1">
    <source>
        <dbReference type="ARBA" id="ARBA00022679"/>
    </source>
</evidence>
<organism evidence="4 5">
    <name type="scientific">Maioricimonas rarisocia</name>
    <dbReference type="NCBI Taxonomy" id="2528026"/>
    <lineage>
        <taxon>Bacteria</taxon>
        <taxon>Pseudomonadati</taxon>
        <taxon>Planctomycetota</taxon>
        <taxon>Planctomycetia</taxon>
        <taxon>Planctomycetales</taxon>
        <taxon>Planctomycetaceae</taxon>
        <taxon>Maioricimonas</taxon>
    </lineage>
</organism>
<proteinExistence type="predicted"/>
<dbReference type="InterPro" id="IPR037359">
    <property type="entry name" value="NST/OST"/>
</dbReference>
<dbReference type="PANTHER" id="PTHR10605:SF56">
    <property type="entry name" value="BIFUNCTIONAL HEPARAN SULFATE N-DEACETYLASE_N-SULFOTRANSFERASE"/>
    <property type="match status" value="1"/>
</dbReference>
<dbReference type="OrthoDB" id="9797480at2"/>
<protein>
    <submittedName>
        <fullName evidence="4">Sulfotransferase domain protein</fullName>
    </submittedName>
</protein>
<evidence type="ECO:0000256" key="2">
    <source>
        <dbReference type="ARBA" id="ARBA00023180"/>
    </source>
</evidence>
<evidence type="ECO:0000259" key="3">
    <source>
        <dbReference type="Pfam" id="PF00685"/>
    </source>
</evidence>
<dbReference type="GO" id="GO:0008146">
    <property type="term" value="F:sulfotransferase activity"/>
    <property type="evidence" value="ECO:0007669"/>
    <property type="project" value="InterPro"/>
</dbReference>
<dbReference type="InterPro" id="IPR027417">
    <property type="entry name" value="P-loop_NTPase"/>
</dbReference>
<dbReference type="Gene3D" id="3.40.50.300">
    <property type="entry name" value="P-loop containing nucleotide triphosphate hydrolases"/>
    <property type="match status" value="1"/>
</dbReference>
<dbReference type="RefSeq" id="WP_145370070.1">
    <property type="nucleotide sequence ID" value="NZ_CP036275.1"/>
</dbReference>
<dbReference type="SUPFAM" id="SSF52540">
    <property type="entry name" value="P-loop containing nucleoside triphosphate hydrolases"/>
    <property type="match status" value="1"/>
</dbReference>
<keyword evidence="5" id="KW-1185">Reference proteome</keyword>
<dbReference type="InterPro" id="IPR000863">
    <property type="entry name" value="Sulfotransferase_dom"/>
</dbReference>
<reference evidence="4 5" key="1">
    <citation type="submission" date="2019-02" db="EMBL/GenBank/DDBJ databases">
        <title>Deep-cultivation of Planctomycetes and their phenomic and genomic characterization uncovers novel biology.</title>
        <authorList>
            <person name="Wiegand S."/>
            <person name="Jogler M."/>
            <person name="Boedeker C."/>
            <person name="Pinto D."/>
            <person name="Vollmers J."/>
            <person name="Rivas-Marin E."/>
            <person name="Kohn T."/>
            <person name="Peeters S.H."/>
            <person name="Heuer A."/>
            <person name="Rast P."/>
            <person name="Oberbeckmann S."/>
            <person name="Bunk B."/>
            <person name="Jeske O."/>
            <person name="Meyerdierks A."/>
            <person name="Storesund J.E."/>
            <person name="Kallscheuer N."/>
            <person name="Luecker S."/>
            <person name="Lage O.M."/>
            <person name="Pohl T."/>
            <person name="Merkel B.J."/>
            <person name="Hornburger P."/>
            <person name="Mueller R.-W."/>
            <person name="Bruemmer F."/>
            <person name="Labrenz M."/>
            <person name="Spormann A.M."/>
            <person name="Op den Camp H."/>
            <person name="Overmann J."/>
            <person name="Amann R."/>
            <person name="Jetten M.S.M."/>
            <person name="Mascher T."/>
            <person name="Medema M.H."/>
            <person name="Devos D.P."/>
            <person name="Kaster A.-K."/>
            <person name="Ovreas L."/>
            <person name="Rohde M."/>
            <person name="Galperin M.Y."/>
            <person name="Jogler C."/>
        </authorList>
    </citation>
    <scope>NUCLEOTIDE SEQUENCE [LARGE SCALE GENOMIC DNA]</scope>
    <source>
        <strain evidence="4 5">Mal4</strain>
    </source>
</reference>
<evidence type="ECO:0000313" key="4">
    <source>
        <dbReference type="EMBL" id="QDU38820.1"/>
    </source>
</evidence>
<accession>A0A517Z8K2</accession>
<dbReference type="KEGG" id="mri:Mal4_31500"/>
<dbReference type="PANTHER" id="PTHR10605">
    <property type="entry name" value="HEPARAN SULFATE SULFOTRANSFERASE"/>
    <property type="match status" value="1"/>
</dbReference>
<feature type="domain" description="Sulfotransferase" evidence="3">
    <location>
        <begin position="13"/>
        <end position="210"/>
    </location>
</feature>
<keyword evidence="2" id="KW-0325">Glycoprotein</keyword>
<dbReference type="AlphaFoldDB" id="A0A517Z8K2"/>
<evidence type="ECO:0000313" key="5">
    <source>
        <dbReference type="Proteomes" id="UP000320496"/>
    </source>
</evidence>
<keyword evidence="1 4" id="KW-0808">Transferase</keyword>
<dbReference type="EMBL" id="CP036275">
    <property type="protein sequence ID" value="QDU38820.1"/>
    <property type="molecule type" value="Genomic_DNA"/>
</dbReference>
<dbReference type="Pfam" id="PF00685">
    <property type="entry name" value="Sulfotransfer_1"/>
    <property type="match status" value="1"/>
</dbReference>
<sequence length="310" mass="35890">MSAQAVAASRMPNFFIVGAPKAGTTAFHTYLASHPDVVMSRWKEPNYFADDLSDRYREVRSLEQYQDQFAHAGGNEAIVGESSAMYMTSEVAIPRIRESVPDARVLVLLRNPPDLAHAFHNTLVLNRQEDVLDFPAAWRLQDRRRRGLAIPSSCLEPMQLMYRDIASLGTQLQRVLNHFPREQVHVEFFEDFAADTPASYARVQEFLELPHIAPDTFARMNPSSAPRSRLLLSLLDRQRIPLPLRRLGRRVGLDRLHWKLVRLNRKRRRRPELPNDFRRELIEEFADEVRLLEKLTHRDLSHWRACPPSG</sequence>
<gene>
    <name evidence="4" type="ORF">Mal4_31500</name>
</gene>
<name>A0A517Z8K2_9PLAN</name>
<dbReference type="Proteomes" id="UP000320496">
    <property type="component" value="Chromosome"/>
</dbReference>